<keyword evidence="2" id="KW-1185">Reference proteome</keyword>
<protein>
    <submittedName>
        <fullName evidence="1">Uncharacterized protein</fullName>
    </submittedName>
</protein>
<evidence type="ECO:0000313" key="1">
    <source>
        <dbReference type="EMBL" id="KAK5199431.1"/>
    </source>
</evidence>
<name>A0ABR0LN90_9PEZI</name>
<evidence type="ECO:0000313" key="2">
    <source>
        <dbReference type="Proteomes" id="UP001357485"/>
    </source>
</evidence>
<dbReference type="Proteomes" id="UP001357485">
    <property type="component" value="Unassembled WGS sequence"/>
</dbReference>
<proteinExistence type="predicted"/>
<accession>A0ABR0LN90</accession>
<dbReference type="EMBL" id="JAVRRA010017545">
    <property type="protein sequence ID" value="KAK5199431.1"/>
    <property type="molecule type" value="Genomic_DNA"/>
</dbReference>
<reference evidence="1 2" key="1">
    <citation type="submission" date="2023-08" db="EMBL/GenBank/DDBJ databases">
        <title>Black Yeasts Isolated from many extreme environments.</title>
        <authorList>
            <person name="Coleine C."/>
            <person name="Stajich J.E."/>
            <person name="Selbmann L."/>
        </authorList>
    </citation>
    <scope>NUCLEOTIDE SEQUENCE [LARGE SCALE GENOMIC DNA]</scope>
    <source>
        <strain evidence="1 2">CCFEE 536</strain>
    </source>
</reference>
<organism evidence="1 2">
    <name type="scientific">Cryomyces antarcticus</name>
    <dbReference type="NCBI Taxonomy" id="329879"/>
    <lineage>
        <taxon>Eukaryota</taxon>
        <taxon>Fungi</taxon>
        <taxon>Dikarya</taxon>
        <taxon>Ascomycota</taxon>
        <taxon>Pezizomycotina</taxon>
        <taxon>Dothideomycetes</taxon>
        <taxon>Dothideomycetes incertae sedis</taxon>
        <taxon>Cryomyces</taxon>
    </lineage>
</organism>
<gene>
    <name evidence="1" type="ORF">LTR16_006230</name>
</gene>
<sequence length="92" mass="10124">NERLSPPAPSQSYRLTILLQLRDQAISLPHNILILPVLEVRPVRLNDVLDAVDRARQAGGRDERTEVLVQELDGDAKIVGHAVEADDAVALQ</sequence>
<comment type="caution">
    <text evidence="1">The sequence shown here is derived from an EMBL/GenBank/DDBJ whole genome shotgun (WGS) entry which is preliminary data.</text>
</comment>
<feature type="non-terminal residue" evidence="1">
    <location>
        <position position="1"/>
    </location>
</feature>